<feature type="transmembrane region" description="Helical" evidence="2">
    <location>
        <begin position="89"/>
        <end position="109"/>
    </location>
</feature>
<keyword evidence="1" id="KW-0808">Transferase</keyword>
<dbReference type="SUPFAM" id="SSF53756">
    <property type="entry name" value="UDP-Glycosyltransferase/glycogen phosphorylase"/>
    <property type="match status" value="1"/>
</dbReference>
<feature type="non-terminal residue" evidence="3">
    <location>
        <position position="401"/>
    </location>
</feature>
<evidence type="ECO:0008006" key="5">
    <source>
        <dbReference type="Google" id="ProtNLM"/>
    </source>
</evidence>
<name>A0A0G1XUF3_9BACT</name>
<dbReference type="Gene3D" id="3.40.50.2000">
    <property type="entry name" value="Glycogen Phosphorylase B"/>
    <property type="match status" value="2"/>
</dbReference>
<comment type="caution">
    <text evidence="3">The sequence shown here is derived from an EMBL/GenBank/DDBJ whole genome shotgun (WGS) entry which is preliminary data.</text>
</comment>
<keyword evidence="2" id="KW-0472">Membrane</keyword>
<evidence type="ECO:0000313" key="4">
    <source>
        <dbReference type="Proteomes" id="UP000034119"/>
    </source>
</evidence>
<reference evidence="3 4" key="1">
    <citation type="journal article" date="2015" name="Nature">
        <title>rRNA introns, odd ribosomes, and small enigmatic genomes across a large radiation of phyla.</title>
        <authorList>
            <person name="Brown C.T."/>
            <person name="Hug L.A."/>
            <person name="Thomas B.C."/>
            <person name="Sharon I."/>
            <person name="Castelle C.J."/>
            <person name="Singh A."/>
            <person name="Wilkins M.J."/>
            <person name="Williams K.H."/>
            <person name="Banfield J.F."/>
        </authorList>
    </citation>
    <scope>NUCLEOTIDE SEQUENCE [LARGE SCALE GENOMIC DNA]</scope>
</reference>
<dbReference type="PANTHER" id="PTHR46401">
    <property type="entry name" value="GLYCOSYLTRANSFERASE WBBK-RELATED"/>
    <property type="match status" value="1"/>
</dbReference>
<accession>A0A0G1XUF3</accession>
<evidence type="ECO:0000256" key="2">
    <source>
        <dbReference type="SAM" id="Phobius"/>
    </source>
</evidence>
<dbReference type="PANTHER" id="PTHR46401:SF2">
    <property type="entry name" value="GLYCOSYLTRANSFERASE WBBK-RELATED"/>
    <property type="match status" value="1"/>
</dbReference>
<feature type="transmembrane region" description="Helical" evidence="2">
    <location>
        <begin position="65"/>
        <end position="83"/>
    </location>
</feature>
<dbReference type="Proteomes" id="UP000034119">
    <property type="component" value="Unassembled WGS sequence"/>
</dbReference>
<evidence type="ECO:0000313" key="3">
    <source>
        <dbReference type="EMBL" id="KKW06212.1"/>
    </source>
</evidence>
<gene>
    <name evidence="3" type="ORF">UY40_C0002G0062</name>
</gene>
<proteinExistence type="predicted"/>
<evidence type="ECO:0000256" key="1">
    <source>
        <dbReference type="ARBA" id="ARBA00022679"/>
    </source>
</evidence>
<keyword evidence="2" id="KW-0812">Transmembrane</keyword>
<keyword evidence="2" id="KW-1133">Transmembrane helix</keyword>
<organism evidence="3 4">
    <name type="scientific">candidate division CPR1 bacterium GW2011_GWC1_49_13</name>
    <dbReference type="NCBI Taxonomy" id="1618342"/>
    <lineage>
        <taxon>Bacteria</taxon>
        <taxon>candidate division CPR1</taxon>
    </lineage>
</organism>
<dbReference type="AlphaFoldDB" id="A0A0G1XUF3"/>
<dbReference type="EMBL" id="LCPW01000002">
    <property type="protein sequence ID" value="KKW06212.1"/>
    <property type="molecule type" value="Genomic_DNA"/>
</dbReference>
<sequence>MSDKRILYLISRENVSAPGVMQSQVLDLLAEEKIQDPSSKIVLLNLPSLPIFLKHIKKIKNVKKFCREAGITLFIFPIIPIGQSFMPKWAIPFFLIQTVPLAIFFSLMYRINLIHSRSYLASLLAYFVKKITGIKFIFDTRSIYLKEAETHGIWKKSEADYRFWEGLEKNMFRSADKVVVLASEKDAYIKERVPTADISLIPSPVKVTDFAMPQIKRAKGRKILGIAEKFVFTYSGSLGGLHSADFIASFYSRVSKHVPNPHFLIATQSNPRGIISSLEKLGIRETDYTVLKNPALGDFLPLADVGIHVYPDVPIAPYVSSVKLPEYCASAIPTIVTSNMVSMAKLVREKHFGVVVDNFEPKHIRDKIQKLVKEHSLMGKKAFKLANTYFSVKVCAQKYLE</sequence>
<dbReference type="STRING" id="1618342.UY40_C0002G0062"/>
<dbReference type="GO" id="GO:0009103">
    <property type="term" value="P:lipopolysaccharide biosynthetic process"/>
    <property type="evidence" value="ECO:0007669"/>
    <property type="project" value="TreeGrafter"/>
</dbReference>
<dbReference type="GO" id="GO:0016757">
    <property type="term" value="F:glycosyltransferase activity"/>
    <property type="evidence" value="ECO:0007669"/>
    <property type="project" value="TreeGrafter"/>
</dbReference>
<protein>
    <recommendedName>
        <fullName evidence="5">Glycosyl transferase group 1</fullName>
    </recommendedName>
</protein>